<sequence length="415" mass="43856">MGPDERTMGPDELASYVERAGSAASASAELGRRNTQLRLVEPFLECLGWDVRSPAVEAAFAVDDADAVVDYALLVEGVPAVFVDTIACESSLGSADGEALLSAMDTAGVEWGILTNGRRFAFVARREDGEDGFTCSLAELPSHADDLERFTPERAGGYVRGRERRLAAAEVIDGQRDALGDAIVGELRSLAGDDADAVPAAELRTVTDSFVDEVLATVAPDEFRNEAAGGGGEGTDEPASNTPSPESVTASTATQSTRDEPASTSHRTDTGGADADGSDGDAEDIDSHDVDGATHAPMTDDGEYVARLFTDRTSIGAVGGSSVAGTMKEAADYLLEQHHLDVGLSLPYVPDDGGQAVLNRVPRHPSGEAMDEYVQLDAGVYLWTAGSLDERRDRIETLAREAGLRVMFQGDWKQR</sequence>
<dbReference type="AlphaFoldDB" id="A0ABD6DH75"/>
<keyword evidence="3" id="KW-1185">Reference proteome</keyword>
<evidence type="ECO:0000313" key="3">
    <source>
        <dbReference type="Proteomes" id="UP001597034"/>
    </source>
</evidence>
<evidence type="ECO:0000313" key="2">
    <source>
        <dbReference type="EMBL" id="MFD1645145.1"/>
    </source>
</evidence>
<dbReference type="RefSeq" id="WP_256400377.1">
    <property type="nucleotide sequence ID" value="NZ_JANHJR010000002.1"/>
</dbReference>
<evidence type="ECO:0000256" key="1">
    <source>
        <dbReference type="SAM" id="MobiDB-lite"/>
    </source>
</evidence>
<accession>A0ABD6DH75</accession>
<reference evidence="2 3" key="1">
    <citation type="journal article" date="2019" name="Int. J. Syst. Evol. Microbiol.">
        <title>The Global Catalogue of Microorganisms (GCM) 10K type strain sequencing project: providing services to taxonomists for standard genome sequencing and annotation.</title>
        <authorList>
            <consortium name="The Broad Institute Genomics Platform"/>
            <consortium name="The Broad Institute Genome Sequencing Center for Infectious Disease"/>
            <person name="Wu L."/>
            <person name="Ma J."/>
        </authorList>
    </citation>
    <scope>NUCLEOTIDE SEQUENCE [LARGE SCALE GENOMIC DNA]</scope>
    <source>
        <strain evidence="2 3">CGMCC 1.10390</strain>
    </source>
</reference>
<protein>
    <recommendedName>
        <fullName evidence="4">Type I restriction enzyme R protein N-terminal domain-containing protein</fullName>
    </recommendedName>
</protein>
<comment type="caution">
    <text evidence="2">The sequence shown here is derived from an EMBL/GenBank/DDBJ whole genome shotgun (WGS) entry which is preliminary data.</text>
</comment>
<organism evidence="2 3">
    <name type="scientific">Haloarchaeobius litoreus</name>
    <dbReference type="NCBI Taxonomy" id="755306"/>
    <lineage>
        <taxon>Archaea</taxon>
        <taxon>Methanobacteriati</taxon>
        <taxon>Methanobacteriota</taxon>
        <taxon>Stenosarchaea group</taxon>
        <taxon>Halobacteria</taxon>
        <taxon>Halobacteriales</taxon>
        <taxon>Halorubellaceae</taxon>
        <taxon>Haloarchaeobius</taxon>
    </lineage>
</organism>
<evidence type="ECO:0008006" key="4">
    <source>
        <dbReference type="Google" id="ProtNLM"/>
    </source>
</evidence>
<feature type="compositionally biased region" description="Polar residues" evidence="1">
    <location>
        <begin position="238"/>
        <end position="256"/>
    </location>
</feature>
<feature type="region of interest" description="Disordered" evidence="1">
    <location>
        <begin position="221"/>
        <end position="299"/>
    </location>
</feature>
<dbReference type="Proteomes" id="UP001597034">
    <property type="component" value="Unassembled WGS sequence"/>
</dbReference>
<name>A0ABD6DH75_9EURY</name>
<feature type="compositionally biased region" description="Basic and acidic residues" evidence="1">
    <location>
        <begin position="257"/>
        <end position="269"/>
    </location>
</feature>
<gene>
    <name evidence="2" type="ORF">ACFSBL_05560</name>
</gene>
<dbReference type="EMBL" id="JBHUDO010000001">
    <property type="protein sequence ID" value="MFD1645145.1"/>
    <property type="molecule type" value="Genomic_DNA"/>
</dbReference>
<proteinExistence type="predicted"/>